<evidence type="ECO:0000256" key="10">
    <source>
        <dbReference type="ARBA" id="ARBA00023239"/>
    </source>
</evidence>
<feature type="binding site" evidence="11">
    <location>
        <begin position="134"/>
        <end position="136"/>
    </location>
    <ligand>
        <name>FMN</name>
        <dbReference type="ChEBI" id="CHEBI:58210"/>
    </ligand>
</feature>
<evidence type="ECO:0000256" key="7">
    <source>
        <dbReference type="ARBA" id="ARBA00022827"/>
    </source>
</evidence>
<evidence type="ECO:0000313" key="12">
    <source>
        <dbReference type="EMBL" id="RDI75052.1"/>
    </source>
</evidence>
<dbReference type="RefSeq" id="WP_114795298.1">
    <property type="nucleotide sequence ID" value="NZ_QQZY01000002.1"/>
</dbReference>
<comment type="similarity">
    <text evidence="2 11">Belongs to the chorismate synthase family.</text>
</comment>
<dbReference type="InterPro" id="IPR000453">
    <property type="entry name" value="Chorismate_synth"/>
</dbReference>
<dbReference type="OrthoDB" id="9771806at2"/>
<dbReference type="AlphaFoldDB" id="A0A7M2YZZ4"/>
<accession>A0A7M2YZZ4</accession>
<dbReference type="PROSITE" id="PS00787">
    <property type="entry name" value="CHORISMATE_SYNTHASE_1"/>
    <property type="match status" value="1"/>
</dbReference>
<keyword evidence="6 11" id="KW-0288">FMN</keyword>
<dbReference type="GO" id="GO:0005829">
    <property type="term" value="C:cytosol"/>
    <property type="evidence" value="ECO:0007669"/>
    <property type="project" value="TreeGrafter"/>
</dbReference>
<dbReference type="Proteomes" id="UP000254134">
    <property type="component" value="Unassembled WGS sequence"/>
</dbReference>
<proteinExistence type="inferred from homology"/>
<feature type="binding site" evidence="11">
    <location>
        <begin position="284"/>
        <end position="288"/>
    </location>
    <ligand>
        <name>FMN</name>
        <dbReference type="ChEBI" id="CHEBI:58210"/>
    </ligand>
</feature>
<organism evidence="12 13">
    <name type="scientific">Gaiella occulta</name>
    <dbReference type="NCBI Taxonomy" id="1002870"/>
    <lineage>
        <taxon>Bacteria</taxon>
        <taxon>Bacillati</taxon>
        <taxon>Actinomycetota</taxon>
        <taxon>Thermoleophilia</taxon>
        <taxon>Gaiellales</taxon>
        <taxon>Gaiellaceae</taxon>
        <taxon>Gaiella</taxon>
    </lineage>
</organism>
<evidence type="ECO:0000256" key="2">
    <source>
        <dbReference type="ARBA" id="ARBA00008014"/>
    </source>
</evidence>
<keyword evidence="7 11" id="KW-0274">FAD</keyword>
<comment type="subunit">
    <text evidence="11">Homotetramer.</text>
</comment>
<reference evidence="12 13" key="1">
    <citation type="submission" date="2018-07" db="EMBL/GenBank/DDBJ databases">
        <title>High-quality-draft genome sequence of Gaiella occulta.</title>
        <authorList>
            <person name="Severino R."/>
            <person name="Froufe H.J.C."/>
            <person name="Rainey F.A."/>
            <person name="Barroso C."/>
            <person name="Albuquerque L."/>
            <person name="Lobo-Da-Cunha A."/>
            <person name="Da Costa M.S."/>
            <person name="Egas C."/>
        </authorList>
    </citation>
    <scope>NUCLEOTIDE SEQUENCE [LARGE SCALE GENOMIC DNA]</scope>
    <source>
        <strain evidence="12 13">F2-233</strain>
    </source>
</reference>
<feature type="binding site" evidence="11">
    <location>
        <position position="47"/>
    </location>
    <ligand>
        <name>NADP(+)</name>
        <dbReference type="ChEBI" id="CHEBI:58349"/>
    </ligand>
</feature>
<comment type="catalytic activity">
    <reaction evidence="11">
        <text>5-O-(1-carboxyvinyl)-3-phosphoshikimate = chorismate + phosphate</text>
        <dbReference type="Rhea" id="RHEA:21020"/>
        <dbReference type="ChEBI" id="CHEBI:29748"/>
        <dbReference type="ChEBI" id="CHEBI:43474"/>
        <dbReference type="ChEBI" id="CHEBI:57701"/>
        <dbReference type="EC" id="4.2.3.5"/>
    </reaction>
</comment>
<feature type="binding site" evidence="11">
    <location>
        <begin position="228"/>
        <end position="229"/>
    </location>
    <ligand>
        <name>FMN</name>
        <dbReference type="ChEBI" id="CHEBI:58210"/>
    </ligand>
</feature>
<evidence type="ECO:0000256" key="6">
    <source>
        <dbReference type="ARBA" id="ARBA00022643"/>
    </source>
</evidence>
<dbReference type="HAMAP" id="MF_00300">
    <property type="entry name" value="Chorismate_synth"/>
    <property type="match status" value="1"/>
</dbReference>
<evidence type="ECO:0000256" key="3">
    <source>
        <dbReference type="ARBA" id="ARBA00013036"/>
    </source>
</evidence>
<dbReference type="UniPathway" id="UPA00053">
    <property type="reaction ID" value="UER00090"/>
</dbReference>
<keyword evidence="9 11" id="KW-0057">Aromatic amino acid biosynthesis</keyword>
<evidence type="ECO:0000313" key="13">
    <source>
        <dbReference type="Proteomes" id="UP000254134"/>
    </source>
</evidence>
<dbReference type="CDD" id="cd07304">
    <property type="entry name" value="Chorismate_synthase"/>
    <property type="match status" value="1"/>
</dbReference>
<evidence type="ECO:0000256" key="9">
    <source>
        <dbReference type="ARBA" id="ARBA00023141"/>
    </source>
</evidence>
<dbReference type="InterPro" id="IPR035904">
    <property type="entry name" value="Chorismate_synth_AroC_sf"/>
</dbReference>
<reference evidence="13" key="2">
    <citation type="journal article" date="2019" name="MicrobiologyOpen">
        <title>High-quality draft genome sequence of Gaiella occulta isolated from a 150 meter deep mineral water borehole and comparison with the genome sequences of other deep-branching lineages of the phylum Actinobacteria.</title>
        <authorList>
            <person name="Severino R."/>
            <person name="Froufe H.J.C."/>
            <person name="Barroso C."/>
            <person name="Albuquerque L."/>
            <person name="Lobo-da-Cunha A."/>
            <person name="da Costa M.S."/>
            <person name="Egas C."/>
        </authorList>
    </citation>
    <scope>NUCLEOTIDE SEQUENCE [LARGE SCALE GENOMIC DNA]</scope>
    <source>
        <strain evidence="13">F2-233</strain>
    </source>
</reference>
<dbReference type="GO" id="GO:0008652">
    <property type="term" value="P:amino acid biosynthetic process"/>
    <property type="evidence" value="ECO:0007669"/>
    <property type="project" value="UniProtKB-KW"/>
</dbReference>
<dbReference type="EMBL" id="QQZY01000002">
    <property type="protein sequence ID" value="RDI75052.1"/>
    <property type="molecule type" value="Genomic_DNA"/>
</dbReference>
<keyword evidence="13" id="KW-1185">Reference proteome</keyword>
<dbReference type="GO" id="GO:0009073">
    <property type="term" value="P:aromatic amino acid family biosynthetic process"/>
    <property type="evidence" value="ECO:0007669"/>
    <property type="project" value="UniProtKB-KW"/>
</dbReference>
<evidence type="ECO:0000256" key="11">
    <source>
        <dbReference type="HAMAP-Rule" id="MF_00300"/>
    </source>
</evidence>
<dbReference type="PROSITE" id="PS00788">
    <property type="entry name" value="CHORISMATE_SYNTHASE_2"/>
    <property type="match status" value="1"/>
</dbReference>
<dbReference type="SUPFAM" id="SSF103263">
    <property type="entry name" value="Chorismate synthase, AroC"/>
    <property type="match status" value="1"/>
</dbReference>
<comment type="cofactor">
    <cofactor evidence="11">
        <name>FMNH2</name>
        <dbReference type="ChEBI" id="CHEBI:57618"/>
    </cofactor>
    <text evidence="11">Reduced FMN (FMNH(2)).</text>
</comment>
<keyword evidence="10 11" id="KW-0456">Lyase</keyword>
<feature type="binding site" evidence="11">
    <location>
        <position position="269"/>
    </location>
    <ligand>
        <name>FMN</name>
        <dbReference type="ChEBI" id="CHEBI:58210"/>
    </ligand>
</feature>
<comment type="caution">
    <text evidence="12">The sequence shown here is derived from an EMBL/GenBank/DDBJ whole genome shotgun (WGS) entry which is preliminary data.</text>
</comment>
<comment type="pathway">
    <text evidence="1 11">Metabolic intermediate biosynthesis; chorismate biosynthesis; chorismate from D-erythrose 4-phosphate and phosphoenolpyruvate: step 7/7.</text>
</comment>
<sequence length="364" mass="38342">MTLGIVTAGESHGPALVAVLTGLPAGLRLDRGSVDADLRRRQQGYGRSPRQQLETDVVEVLSGLRHARTLGTPLTLVVRNADHRNWTWGMSPWEPEGEPAGKGTKPVTLPRPGHADLAGVLKYGHADVRDALERASARHTATHVAAGAVAKALLAEIGVTVAGRPLEVGGARGENGMREATDAARKDRDTLGGIVEVVASGCPPGLGSYAEKGDRLDARLAFALMGIQAVKGVEVGDGFALARVRGSEAHDEIDPGLVRRTNRAGGLEAGMTNGEPVVVRAAMKPLPTLMKPLDSVDLASGEPSQALVERSDVQAVEALAVVAEAAVAWELARAAREKFGGDAIEDFVAAHRAYLDRIQWPRTR</sequence>
<dbReference type="Gene3D" id="3.60.150.10">
    <property type="entry name" value="Chorismate synthase AroC"/>
    <property type="match status" value="2"/>
</dbReference>
<keyword evidence="5 11" id="KW-0285">Flavoprotein</keyword>
<dbReference type="PIRSF" id="PIRSF001456">
    <property type="entry name" value="Chorismate_synth"/>
    <property type="match status" value="1"/>
</dbReference>
<dbReference type="InterPro" id="IPR020541">
    <property type="entry name" value="Chorismate_synthase_CS"/>
</dbReference>
<dbReference type="GO" id="GO:0004107">
    <property type="term" value="F:chorismate synthase activity"/>
    <property type="evidence" value="ECO:0007669"/>
    <property type="project" value="UniProtKB-UniRule"/>
</dbReference>
<dbReference type="GO" id="GO:0009423">
    <property type="term" value="P:chorismate biosynthetic process"/>
    <property type="evidence" value="ECO:0007669"/>
    <property type="project" value="UniProtKB-UniRule"/>
</dbReference>
<dbReference type="GO" id="GO:0010181">
    <property type="term" value="F:FMN binding"/>
    <property type="evidence" value="ECO:0007669"/>
    <property type="project" value="TreeGrafter"/>
</dbReference>
<name>A0A7M2YZZ4_9ACTN</name>
<feature type="binding site" evidence="11">
    <location>
        <position position="41"/>
    </location>
    <ligand>
        <name>NADP(+)</name>
        <dbReference type="ChEBI" id="CHEBI:58349"/>
    </ligand>
</feature>
<protein>
    <recommendedName>
        <fullName evidence="3 11">Chorismate synthase</fullName>
        <shortName evidence="11">CS</shortName>
        <ecNumber evidence="3 11">4.2.3.5</ecNumber>
    </recommendedName>
    <alternativeName>
        <fullName evidence="11">5-enolpyruvylshikimate-3-phosphate phospholyase</fullName>
    </alternativeName>
</protein>
<evidence type="ECO:0000256" key="8">
    <source>
        <dbReference type="ARBA" id="ARBA00022857"/>
    </source>
</evidence>
<feature type="binding site" evidence="11">
    <location>
        <position position="310"/>
    </location>
    <ligand>
        <name>FMN</name>
        <dbReference type="ChEBI" id="CHEBI:58210"/>
    </ligand>
</feature>
<dbReference type="EC" id="4.2.3.5" evidence="3 11"/>
<comment type="function">
    <text evidence="11">Catalyzes the anti-1,4-elimination of the C-3 phosphate and the C-6 proR hydrogen from 5-enolpyruvylshikimate-3-phosphate (EPSP) to yield chorismate, which is the branch point compound that serves as the starting substrate for the three terminal pathways of aromatic amino acid biosynthesis. This reaction introduces a second double bond into the aromatic ring system.</text>
</comment>
<evidence type="ECO:0000256" key="1">
    <source>
        <dbReference type="ARBA" id="ARBA00005044"/>
    </source>
</evidence>
<keyword evidence="8 11" id="KW-0521">NADP</keyword>
<dbReference type="PANTHER" id="PTHR21085">
    <property type="entry name" value="CHORISMATE SYNTHASE"/>
    <property type="match status" value="1"/>
</dbReference>
<gene>
    <name evidence="11" type="primary">aroC</name>
    <name evidence="12" type="ORF">Gocc_0850</name>
</gene>
<keyword evidence="4 11" id="KW-0028">Amino-acid biosynthesis</keyword>
<evidence type="ECO:0000256" key="5">
    <source>
        <dbReference type="ARBA" id="ARBA00022630"/>
    </source>
</evidence>
<dbReference type="PANTHER" id="PTHR21085:SF0">
    <property type="entry name" value="CHORISMATE SYNTHASE"/>
    <property type="match status" value="1"/>
</dbReference>
<dbReference type="Pfam" id="PF01264">
    <property type="entry name" value="Chorismate_synt"/>
    <property type="match status" value="1"/>
</dbReference>
<evidence type="ECO:0000256" key="4">
    <source>
        <dbReference type="ARBA" id="ARBA00022605"/>
    </source>
</evidence>